<proteinExistence type="predicted"/>
<reference evidence="2 3" key="1">
    <citation type="journal article" date="2016" name="Mol. Biol. Evol.">
        <title>Comparative Genomics of Early-Diverging Mushroom-Forming Fungi Provides Insights into the Origins of Lignocellulose Decay Capabilities.</title>
        <authorList>
            <person name="Nagy L.G."/>
            <person name="Riley R."/>
            <person name="Tritt A."/>
            <person name="Adam C."/>
            <person name="Daum C."/>
            <person name="Floudas D."/>
            <person name="Sun H."/>
            <person name="Yadav J.S."/>
            <person name="Pangilinan J."/>
            <person name="Larsson K.H."/>
            <person name="Matsuura K."/>
            <person name="Barry K."/>
            <person name="Labutti K."/>
            <person name="Kuo R."/>
            <person name="Ohm R.A."/>
            <person name="Bhattacharya S.S."/>
            <person name="Shirouzu T."/>
            <person name="Yoshinaga Y."/>
            <person name="Martin F.M."/>
            <person name="Grigoriev I.V."/>
            <person name="Hibbett D.S."/>
        </authorList>
    </citation>
    <scope>NUCLEOTIDE SEQUENCE [LARGE SCALE GENOMIC DNA]</scope>
    <source>
        <strain evidence="2 3">HHB9708</strain>
    </source>
</reference>
<feature type="compositionally biased region" description="Pro residues" evidence="1">
    <location>
        <begin position="251"/>
        <end position="263"/>
    </location>
</feature>
<evidence type="ECO:0000256" key="1">
    <source>
        <dbReference type="SAM" id="MobiDB-lite"/>
    </source>
</evidence>
<evidence type="ECO:0000313" key="2">
    <source>
        <dbReference type="EMBL" id="KZS91684.1"/>
    </source>
</evidence>
<sequence>MNAAEAASTNSAEYAQRKKTEWPEGENLRCYAINVSNGLRCARASGGGEFCWQHYGMGDRAVSCKGMAEYENLGGSSQCYGETLGGSRCSRRFAVYQKIVYCDQHEKQYDDDRIKFPDDFPMTVPVSSAVKKDSPANVATQASPSTIDEPHQASVAPSTSTSIDPAGPVTPPTTPSRVTHAPASSTKKGDGEITTGGDRLSSVKSTGIATPPQTPASRRNPPSEQVHPKKPIVEPPKSIQTSVQASKPASPVLPSPPPTPPRTPVIADRSTVSNATPVKKEELIHSLAPGSPLFLPSSPYASLFGIAPKAEKDAKRASLFGPRRMETSKDVNIGRQSLPQGNTELTSSFTSGKNRNIPFVATRIGPSAPTFSKPRPSNPNAKPVSGCLDTVVSPVKTFGDHLPLRVHCREPDPSTLSARAEATEHGGLARMTAEDLVLESMNAWAFLASKLSRIRESTGKAGWSLLGHLTKSSSPRF</sequence>
<dbReference type="Proteomes" id="UP000076722">
    <property type="component" value="Unassembled WGS sequence"/>
</dbReference>
<evidence type="ECO:0000313" key="3">
    <source>
        <dbReference type="Proteomes" id="UP000076722"/>
    </source>
</evidence>
<feature type="region of interest" description="Disordered" evidence="1">
    <location>
        <begin position="126"/>
        <end position="267"/>
    </location>
</feature>
<name>A0A164SPN8_9AGAM</name>
<dbReference type="EMBL" id="KV419414">
    <property type="protein sequence ID" value="KZS91684.1"/>
    <property type="molecule type" value="Genomic_DNA"/>
</dbReference>
<accession>A0A164SPN8</accession>
<feature type="compositionally biased region" description="Polar residues" evidence="1">
    <location>
        <begin position="238"/>
        <end position="247"/>
    </location>
</feature>
<keyword evidence="3" id="KW-1185">Reference proteome</keyword>
<feature type="compositionally biased region" description="Polar residues" evidence="1">
    <location>
        <begin position="137"/>
        <end position="146"/>
    </location>
</feature>
<protein>
    <submittedName>
        <fullName evidence="2">Uncharacterized protein</fullName>
    </submittedName>
</protein>
<gene>
    <name evidence="2" type="ORF">SISNIDRAFT_550943</name>
</gene>
<dbReference type="AlphaFoldDB" id="A0A164SPN8"/>
<organism evidence="2 3">
    <name type="scientific">Sistotremastrum niveocremeum HHB9708</name>
    <dbReference type="NCBI Taxonomy" id="1314777"/>
    <lineage>
        <taxon>Eukaryota</taxon>
        <taxon>Fungi</taxon>
        <taxon>Dikarya</taxon>
        <taxon>Basidiomycota</taxon>
        <taxon>Agaricomycotina</taxon>
        <taxon>Agaricomycetes</taxon>
        <taxon>Sistotremastrales</taxon>
        <taxon>Sistotremastraceae</taxon>
        <taxon>Sertulicium</taxon>
        <taxon>Sertulicium niveocremeum</taxon>
    </lineage>
</organism>